<dbReference type="Pfam" id="PF04464">
    <property type="entry name" value="Glyphos_transf"/>
    <property type="match status" value="1"/>
</dbReference>
<dbReference type="GO" id="GO:0016020">
    <property type="term" value="C:membrane"/>
    <property type="evidence" value="ECO:0007669"/>
    <property type="project" value="InterPro"/>
</dbReference>
<evidence type="ECO:0000313" key="1">
    <source>
        <dbReference type="EMBL" id="OUR80875.1"/>
    </source>
</evidence>
<organism evidence="1 2">
    <name type="scientific">Colwellia psychrerythraea</name>
    <name type="common">Vibrio psychroerythus</name>
    <dbReference type="NCBI Taxonomy" id="28229"/>
    <lineage>
        <taxon>Bacteria</taxon>
        <taxon>Pseudomonadati</taxon>
        <taxon>Pseudomonadota</taxon>
        <taxon>Gammaproteobacteria</taxon>
        <taxon>Alteromonadales</taxon>
        <taxon>Colwelliaceae</taxon>
        <taxon>Colwellia</taxon>
    </lineage>
</organism>
<keyword evidence="1" id="KW-0808">Transferase</keyword>
<evidence type="ECO:0000313" key="2">
    <source>
        <dbReference type="Proteomes" id="UP000243053"/>
    </source>
</evidence>
<dbReference type="SUPFAM" id="SSF53756">
    <property type="entry name" value="UDP-Glycosyltransferase/glycogen phosphorylase"/>
    <property type="match status" value="1"/>
</dbReference>
<dbReference type="EMBL" id="MAAF01000056">
    <property type="protein sequence ID" value="OUR80875.1"/>
    <property type="molecule type" value="Genomic_DNA"/>
</dbReference>
<dbReference type="Proteomes" id="UP000243053">
    <property type="component" value="Unassembled WGS sequence"/>
</dbReference>
<dbReference type="PIRSF" id="PIRSF028458">
    <property type="entry name" value="UCP028458_glyceroPtfrase"/>
    <property type="match status" value="1"/>
</dbReference>
<reference evidence="2" key="1">
    <citation type="journal article" date="2017" name="Proc. Natl. Acad. Sci. U.S.A.">
        <title>Simulation of Deepwater Horizon oil plume reveals substrate specialization within a complex community of hydrocarbon degraders.</title>
        <authorList>
            <person name="Hu P."/>
            <person name="Dubinsky E.A."/>
            <person name="Probst A.J."/>
            <person name="Wang J."/>
            <person name="Sieber C.M.K."/>
            <person name="Tom L.M."/>
            <person name="Gardinali P."/>
            <person name="Banfield J.F."/>
            <person name="Atlas R.M."/>
            <person name="Andersen G.L."/>
        </authorList>
    </citation>
    <scope>NUCLEOTIDE SEQUENCE [LARGE SCALE GENOMIC DNA]</scope>
</reference>
<dbReference type="InterPro" id="IPR016886">
    <property type="entry name" value="UCP028458_glyceroPtfrase"/>
</dbReference>
<dbReference type="GO" id="GO:0047355">
    <property type="term" value="F:CDP-glycerol glycerophosphotransferase activity"/>
    <property type="evidence" value="ECO:0007669"/>
    <property type="project" value="InterPro"/>
</dbReference>
<dbReference type="PANTHER" id="PTHR37316">
    <property type="entry name" value="TEICHOIC ACID GLYCEROL-PHOSPHATE PRIMASE"/>
    <property type="match status" value="1"/>
</dbReference>
<accession>A0A1Y5EIV9</accession>
<dbReference type="Gene3D" id="3.40.50.12580">
    <property type="match status" value="1"/>
</dbReference>
<dbReference type="PANTHER" id="PTHR37316:SF3">
    <property type="entry name" value="TEICHOIC ACID GLYCEROL-PHOSPHATE TRANSFERASE"/>
    <property type="match status" value="1"/>
</dbReference>
<gene>
    <name evidence="1" type="ORF">A9Q75_09385</name>
</gene>
<comment type="caution">
    <text evidence="1">The sequence shown here is derived from an EMBL/GenBank/DDBJ whole genome shotgun (WGS) entry which is preliminary data.</text>
</comment>
<sequence>MTAKRYLFYIAHNYSFEILRPLQRVILAQGDEVKWLAVGREVNLSYFQSNESVLSSIDDARTYNPDASFAPGNEIPNFIPGLKVQVFHGLEWKKKGHFVIRDFFDLYCTHGPATTSRFNVLAKKHGFFDIVETAWPKLDYLFTSPSMPIKDDLHAQDKKIILYAPTFSPTLTSAPALFDEIKRLSEQKNYHWLIKFHPKMATQWVEQYKTLVKDNVQIIETSSINELLQTADIMVSDTSSVIGEFSLLNKVTVSLNNKEPGDYLVNIETADQLEPAIERALNPSKKLKTAIKAYAEDLHPYQDGQAAQRILSATENILINGKQAKKSKPLNIFRNLKQRKKLKYWAI</sequence>
<name>A0A1Y5EIV9_COLPS</name>
<dbReference type="AlphaFoldDB" id="A0A1Y5EIV9"/>
<dbReference type="InterPro" id="IPR051612">
    <property type="entry name" value="Teichoic_Acid_Biosynth"/>
</dbReference>
<dbReference type="InterPro" id="IPR007554">
    <property type="entry name" value="Glycerophosphate_synth"/>
</dbReference>
<protein>
    <submittedName>
        <fullName evidence="1">CDP-glycerol--glycerophosphate glycerophosphotransferase</fullName>
    </submittedName>
</protein>
<dbReference type="InterPro" id="IPR043148">
    <property type="entry name" value="TagF_C"/>
</dbReference>
<proteinExistence type="predicted"/>